<protein>
    <submittedName>
        <fullName evidence="9">Copper transporter</fullName>
    </submittedName>
</protein>
<feature type="transmembrane region" description="Helical" evidence="7">
    <location>
        <begin position="300"/>
        <end position="322"/>
    </location>
</feature>
<dbReference type="PATRIC" id="fig|2033.7.peg.274"/>
<feature type="transmembrane region" description="Helical" evidence="7">
    <location>
        <begin position="82"/>
        <end position="110"/>
    </location>
</feature>
<dbReference type="EMBL" id="LDRV01000103">
    <property type="protein sequence ID" value="KTS08431.1"/>
    <property type="molecule type" value="Genomic_DNA"/>
</dbReference>
<evidence type="ECO:0000313" key="10">
    <source>
        <dbReference type="Proteomes" id="UP000072189"/>
    </source>
</evidence>
<dbReference type="AlphaFoldDB" id="A0A147F425"/>
<dbReference type="Proteomes" id="UP000072189">
    <property type="component" value="Unassembled WGS sequence"/>
</dbReference>
<feature type="coiled-coil region" evidence="6">
    <location>
        <begin position="638"/>
        <end position="666"/>
    </location>
</feature>
<keyword evidence="2" id="KW-1003">Cell membrane</keyword>
<keyword evidence="3 7" id="KW-0812">Transmembrane</keyword>
<dbReference type="Pfam" id="PF05425">
    <property type="entry name" value="CopD"/>
    <property type="match status" value="1"/>
</dbReference>
<evidence type="ECO:0000256" key="7">
    <source>
        <dbReference type="SAM" id="Phobius"/>
    </source>
</evidence>
<feature type="transmembrane region" description="Helical" evidence="7">
    <location>
        <begin position="545"/>
        <end position="574"/>
    </location>
</feature>
<dbReference type="InterPro" id="IPR008457">
    <property type="entry name" value="Cu-R_CopD_dom"/>
</dbReference>
<dbReference type="InterPro" id="IPR019108">
    <property type="entry name" value="Caa3_assmbl_CtaG-rel"/>
</dbReference>
<feature type="transmembrane region" description="Helical" evidence="7">
    <location>
        <begin position="12"/>
        <end position="38"/>
    </location>
</feature>
<feature type="transmembrane region" description="Helical" evidence="7">
    <location>
        <begin position="193"/>
        <end position="213"/>
    </location>
</feature>
<feature type="transmembrane region" description="Helical" evidence="7">
    <location>
        <begin position="225"/>
        <end position="246"/>
    </location>
</feature>
<feature type="transmembrane region" description="Helical" evidence="7">
    <location>
        <begin position="425"/>
        <end position="452"/>
    </location>
</feature>
<reference evidence="9 10" key="1">
    <citation type="journal article" date="2016" name="Front. Microbiol.">
        <title>Genomic Resource of Rice Seed Associated Bacteria.</title>
        <authorList>
            <person name="Midha S."/>
            <person name="Bansal K."/>
            <person name="Sharma S."/>
            <person name="Kumar N."/>
            <person name="Patil P.P."/>
            <person name="Chaudhry V."/>
            <person name="Patil P.B."/>
        </authorList>
    </citation>
    <scope>NUCLEOTIDE SEQUENCE [LARGE SCALE GENOMIC DNA]</scope>
    <source>
        <strain evidence="9 10">RSA3</strain>
    </source>
</reference>
<comment type="subcellular location">
    <subcellularLocation>
        <location evidence="1">Cell membrane</location>
        <topology evidence="1">Multi-pass membrane protein</topology>
    </subcellularLocation>
</comment>
<dbReference type="Pfam" id="PF09678">
    <property type="entry name" value="Caa3_CtaG"/>
    <property type="match status" value="1"/>
</dbReference>
<accession>A0A147F425</accession>
<gene>
    <name evidence="9" type="ORF">RSA3_15490</name>
</gene>
<organism evidence="9 10">
    <name type="scientific">Microbacterium testaceum</name>
    <name type="common">Aureobacterium testaceum</name>
    <name type="synonym">Brevibacterium testaceum</name>
    <dbReference type="NCBI Taxonomy" id="2033"/>
    <lineage>
        <taxon>Bacteria</taxon>
        <taxon>Bacillati</taxon>
        <taxon>Actinomycetota</taxon>
        <taxon>Actinomycetes</taxon>
        <taxon>Micrococcales</taxon>
        <taxon>Microbacteriaceae</taxon>
        <taxon>Microbacterium</taxon>
    </lineage>
</organism>
<feature type="transmembrane region" description="Helical" evidence="7">
    <location>
        <begin position="50"/>
        <end position="73"/>
    </location>
</feature>
<dbReference type="PANTHER" id="PTHR34820:SF4">
    <property type="entry name" value="INNER MEMBRANE PROTEIN YEBZ"/>
    <property type="match status" value="1"/>
</dbReference>
<dbReference type="RefSeq" id="WP_058614965.1">
    <property type="nucleotide sequence ID" value="NZ_LDRV01000103.1"/>
</dbReference>
<evidence type="ECO:0000256" key="6">
    <source>
        <dbReference type="SAM" id="Coils"/>
    </source>
</evidence>
<keyword evidence="5 7" id="KW-0472">Membrane</keyword>
<dbReference type="GO" id="GO:0005886">
    <property type="term" value="C:plasma membrane"/>
    <property type="evidence" value="ECO:0007669"/>
    <property type="project" value="UniProtKB-SubCell"/>
</dbReference>
<keyword evidence="6" id="KW-0175">Coiled coil</keyword>
<dbReference type="InterPro" id="IPR032694">
    <property type="entry name" value="CopC/D"/>
</dbReference>
<feature type="transmembrane region" description="Helical" evidence="7">
    <location>
        <begin position="594"/>
        <end position="616"/>
    </location>
</feature>
<dbReference type="GO" id="GO:0006825">
    <property type="term" value="P:copper ion transport"/>
    <property type="evidence" value="ECO:0007669"/>
    <property type="project" value="InterPro"/>
</dbReference>
<feature type="transmembrane region" description="Helical" evidence="7">
    <location>
        <begin position="473"/>
        <end position="496"/>
    </location>
</feature>
<evidence type="ECO:0000256" key="4">
    <source>
        <dbReference type="ARBA" id="ARBA00022989"/>
    </source>
</evidence>
<evidence type="ECO:0000259" key="8">
    <source>
        <dbReference type="Pfam" id="PF05425"/>
    </source>
</evidence>
<feature type="transmembrane region" description="Helical" evidence="7">
    <location>
        <begin position="363"/>
        <end position="383"/>
    </location>
</feature>
<feature type="transmembrane region" description="Helical" evidence="7">
    <location>
        <begin position="395"/>
        <end position="413"/>
    </location>
</feature>
<evidence type="ECO:0000256" key="3">
    <source>
        <dbReference type="ARBA" id="ARBA00022692"/>
    </source>
</evidence>
<feature type="transmembrane region" description="Helical" evidence="7">
    <location>
        <begin position="511"/>
        <end position="533"/>
    </location>
</feature>
<evidence type="ECO:0000256" key="2">
    <source>
        <dbReference type="ARBA" id="ARBA00022475"/>
    </source>
</evidence>
<sequence length="671" mass="72838">MNARALRVAGPVILVAVSLIAVVAGLAYGGGAAAPLLADPGPVVRWGLPLATLVVNLSAATMVGSLVLALFALKAGERPFELALDTASIGAAIFTVASAATGYLTFLNIINAKPTLDPLFGQQLGRFLVESEIGPAWLITTIAGAVLTVLTFAVRSWVPTMIVAILALASLVPMGTQGHAGTEASHTAAVTSLVLHIIAAAVWLGGLVLLVVVRPAMSRTQLQTTLLRYSSIALAAFVVVAVSGTVRASIGLLGWENLFSPYGILVLVKVAALLAMGVLGAWYRRRLISRMADEQGSRRFWAIIVVELVFMGIASGAAAALARTPPPIAPPLVGQTPAEILTGSPLPPELTIERWFTSWDIDLLWAFVVAFGLFFYLAGVWRLRRRGDSWPIYRTVLWCLGMLAVFWITSGPVNVYQDYLFSMHMIGHMLLSMAIPLMLVSGAPVTLAARAIRKRDDGTRGGREWILWAVHNPVAKVLTNPYVAAGLFIGSLWAFYYTDLFRWSLYDHLGHIWMVAHFLITGYLFVLSLIGIDPVPYRLPYPMRLLVLIAIMAMHAFFGIAIMMNSGLMVAEWFGAMGRTWGPTPLEDQYAGGGVAWSVGEIPTLILAITVAIQWSRSDERQQRRRDRHVDRVGDLELDAYNEELARLAERDARAAERDARAAERDAARRS</sequence>
<evidence type="ECO:0000313" key="9">
    <source>
        <dbReference type="EMBL" id="KTS08431.1"/>
    </source>
</evidence>
<proteinExistence type="predicted"/>
<dbReference type="PANTHER" id="PTHR34820">
    <property type="entry name" value="INNER MEMBRANE PROTEIN YEBZ"/>
    <property type="match status" value="1"/>
</dbReference>
<evidence type="ECO:0000256" key="1">
    <source>
        <dbReference type="ARBA" id="ARBA00004651"/>
    </source>
</evidence>
<evidence type="ECO:0000256" key="5">
    <source>
        <dbReference type="ARBA" id="ARBA00023136"/>
    </source>
</evidence>
<keyword evidence="4 7" id="KW-1133">Transmembrane helix</keyword>
<feature type="domain" description="Copper resistance protein D" evidence="8">
    <location>
        <begin position="225"/>
        <end position="321"/>
    </location>
</feature>
<feature type="transmembrane region" description="Helical" evidence="7">
    <location>
        <begin position="136"/>
        <end position="154"/>
    </location>
</feature>
<comment type="caution">
    <text evidence="9">The sequence shown here is derived from an EMBL/GenBank/DDBJ whole genome shotgun (WGS) entry which is preliminary data.</text>
</comment>
<name>A0A147F425_MICTE</name>
<feature type="transmembrane region" description="Helical" evidence="7">
    <location>
        <begin position="161"/>
        <end position="181"/>
    </location>
</feature>
<feature type="transmembrane region" description="Helical" evidence="7">
    <location>
        <begin position="258"/>
        <end position="279"/>
    </location>
</feature>